<protein>
    <submittedName>
        <fullName evidence="1">Uncharacterized protein</fullName>
    </submittedName>
</protein>
<evidence type="ECO:0000313" key="1">
    <source>
        <dbReference type="EMBL" id="KAA1065200.1"/>
    </source>
</evidence>
<name>A0A5B0LN02_PUCGR</name>
<sequence length="398" mass="45104">METRQRMFGSTSQFIDAPELDAAGEKQQLRDQAELVIQGFDRLAEHKLGWSSEVATDLSIGRLRAKEGLLTRLHSSFLPTLQHQIISLSRALDPSDLRKDPAANLTLILNIQAGLDSTLDQIVRTLDDLMPGKVPKPSQANDHHYGALKFYRLHGLDQSIRGELRIQLLLFYSESSTIIKEVLQLTTYSHAFSSALEKSIDSAIKWITGSDLNLIWDAWKMGIQTLDMGWDDLLDLSRPIPIGGGGQRRRQSAIQLTRSTIPILKLSKLFFQKLSRELKKRDLPLFTEMSSQQLEVLDKSAETINHAVSDLLCPLDEADEAPRADTTRRLIQAIEQISSRFQGYVLLVVLYVIPLFPDLHDVSSRIYFSNWFITWNILLFSTTDNAIKAARLFERDHP</sequence>
<organism evidence="1 2">
    <name type="scientific">Puccinia graminis f. sp. tritici</name>
    <dbReference type="NCBI Taxonomy" id="56615"/>
    <lineage>
        <taxon>Eukaryota</taxon>
        <taxon>Fungi</taxon>
        <taxon>Dikarya</taxon>
        <taxon>Basidiomycota</taxon>
        <taxon>Pucciniomycotina</taxon>
        <taxon>Pucciniomycetes</taxon>
        <taxon>Pucciniales</taxon>
        <taxon>Pucciniaceae</taxon>
        <taxon>Puccinia</taxon>
    </lineage>
</organism>
<dbReference type="PANTHER" id="PTHR33069">
    <property type="entry name" value="CHROMOSOME 7, WHOLE GENOME SHOTGUN SEQUENCE-RELATED"/>
    <property type="match status" value="1"/>
</dbReference>
<reference evidence="1 2" key="1">
    <citation type="submission" date="2019-05" db="EMBL/GenBank/DDBJ databases">
        <title>Emergence of the Ug99 lineage of the wheat stem rust pathogen through somatic hybridization.</title>
        <authorList>
            <person name="Li F."/>
            <person name="Upadhyaya N.M."/>
            <person name="Sperschneider J."/>
            <person name="Matny O."/>
            <person name="Nguyen-Phuc H."/>
            <person name="Mago R."/>
            <person name="Raley C."/>
            <person name="Miller M.E."/>
            <person name="Silverstein K.A.T."/>
            <person name="Henningsen E."/>
            <person name="Hirsch C.D."/>
            <person name="Visser B."/>
            <person name="Pretorius Z.A."/>
            <person name="Steffenson B.J."/>
            <person name="Schwessinger B."/>
            <person name="Dodds P.N."/>
            <person name="Figueroa M."/>
        </authorList>
    </citation>
    <scope>NUCLEOTIDE SEQUENCE [LARGE SCALE GENOMIC DNA]</scope>
    <source>
        <strain evidence="1 2">Ug99</strain>
    </source>
</reference>
<proteinExistence type="predicted"/>
<comment type="caution">
    <text evidence="1">The sequence shown here is derived from an EMBL/GenBank/DDBJ whole genome shotgun (WGS) entry which is preliminary data.</text>
</comment>
<accession>A0A5B0LN02</accession>
<gene>
    <name evidence="1" type="ORF">PGTUg99_022124</name>
</gene>
<evidence type="ECO:0000313" key="2">
    <source>
        <dbReference type="Proteomes" id="UP000325313"/>
    </source>
</evidence>
<dbReference type="EMBL" id="VDEP01000512">
    <property type="protein sequence ID" value="KAA1065200.1"/>
    <property type="molecule type" value="Genomic_DNA"/>
</dbReference>
<dbReference type="Proteomes" id="UP000325313">
    <property type="component" value="Unassembled WGS sequence"/>
</dbReference>
<dbReference type="AlphaFoldDB" id="A0A5B0LN02"/>
<dbReference type="PANTHER" id="PTHR33069:SF3">
    <property type="entry name" value="DYNEIN HEAVY CHAIN TAIL DOMAIN-CONTAINING PROTEIN"/>
    <property type="match status" value="1"/>
</dbReference>